<dbReference type="EMBL" id="JADEXQ010000142">
    <property type="protein sequence ID" value="MBE9033003.1"/>
    <property type="molecule type" value="Genomic_DNA"/>
</dbReference>
<proteinExistence type="predicted"/>
<protein>
    <submittedName>
        <fullName evidence="1">Uncharacterized protein</fullName>
    </submittedName>
</protein>
<evidence type="ECO:0000313" key="1">
    <source>
        <dbReference type="EMBL" id="MBE9033003.1"/>
    </source>
</evidence>
<reference evidence="1" key="1">
    <citation type="submission" date="2020-10" db="EMBL/GenBank/DDBJ databases">
        <authorList>
            <person name="Castelo-Branco R."/>
            <person name="Eusebio N."/>
            <person name="Adriana R."/>
            <person name="Vieira A."/>
            <person name="Brugerolle De Fraissinette N."/>
            <person name="Rezende De Castro R."/>
            <person name="Schneider M.P."/>
            <person name="Vasconcelos V."/>
            <person name="Leao P.N."/>
        </authorList>
    </citation>
    <scope>NUCLEOTIDE SEQUENCE</scope>
    <source>
        <strain evidence="1">LEGE 11480</strain>
    </source>
</reference>
<name>A0A928Z6U5_9CYAN</name>
<organism evidence="1 2">
    <name type="scientific">Romeriopsis navalis LEGE 11480</name>
    <dbReference type="NCBI Taxonomy" id="2777977"/>
    <lineage>
        <taxon>Bacteria</taxon>
        <taxon>Bacillati</taxon>
        <taxon>Cyanobacteriota</taxon>
        <taxon>Cyanophyceae</taxon>
        <taxon>Leptolyngbyales</taxon>
        <taxon>Leptolyngbyaceae</taxon>
        <taxon>Romeriopsis</taxon>
        <taxon>Romeriopsis navalis</taxon>
    </lineage>
</organism>
<gene>
    <name evidence="1" type="ORF">IQ266_25025</name>
</gene>
<dbReference type="Proteomes" id="UP000625316">
    <property type="component" value="Unassembled WGS sequence"/>
</dbReference>
<sequence length="72" mass="8038">MSTAEIEARLAHLENEVAQLKQQKSSSNSPQTPWWESILGTFADDPAYDEAMRLGQQYRQSLRADADPTLGS</sequence>
<accession>A0A928Z6U5</accession>
<evidence type="ECO:0000313" key="2">
    <source>
        <dbReference type="Proteomes" id="UP000625316"/>
    </source>
</evidence>
<comment type="caution">
    <text evidence="1">The sequence shown here is derived from an EMBL/GenBank/DDBJ whole genome shotgun (WGS) entry which is preliminary data.</text>
</comment>
<keyword evidence="2" id="KW-1185">Reference proteome</keyword>
<dbReference type="AlphaFoldDB" id="A0A928Z6U5"/>
<dbReference type="RefSeq" id="WP_264327817.1">
    <property type="nucleotide sequence ID" value="NZ_JADEXQ010000142.1"/>
</dbReference>